<dbReference type="CDD" id="cd00293">
    <property type="entry name" value="USP-like"/>
    <property type="match status" value="1"/>
</dbReference>
<dbReference type="InterPro" id="IPR014729">
    <property type="entry name" value="Rossmann-like_a/b/a_fold"/>
</dbReference>
<evidence type="ECO:0000259" key="2">
    <source>
        <dbReference type="Pfam" id="PF00582"/>
    </source>
</evidence>
<keyword evidence="4" id="KW-1185">Reference proteome</keyword>
<feature type="domain" description="UspA" evidence="2">
    <location>
        <begin position="4"/>
        <end position="141"/>
    </location>
</feature>
<dbReference type="Proteomes" id="UP001497516">
    <property type="component" value="Chromosome 2"/>
</dbReference>
<dbReference type="InterPro" id="IPR006016">
    <property type="entry name" value="UspA"/>
</dbReference>
<accession>A0AAV2DAA9</accession>
<dbReference type="EMBL" id="OZ034815">
    <property type="protein sequence ID" value="CAL1370015.1"/>
    <property type="molecule type" value="Genomic_DNA"/>
</dbReference>
<protein>
    <recommendedName>
        <fullName evidence="2">UspA domain-containing protein</fullName>
    </recommendedName>
</protein>
<dbReference type="SUPFAM" id="SSF52402">
    <property type="entry name" value="Adenine nucleotide alpha hydrolases-like"/>
    <property type="match status" value="1"/>
</dbReference>
<evidence type="ECO:0000313" key="4">
    <source>
        <dbReference type="Proteomes" id="UP001497516"/>
    </source>
</evidence>
<dbReference type="AlphaFoldDB" id="A0AAV2DAA9"/>
<feature type="compositionally biased region" description="Low complexity" evidence="1">
    <location>
        <begin position="156"/>
        <end position="176"/>
    </location>
</feature>
<organism evidence="3 4">
    <name type="scientific">Linum trigynum</name>
    <dbReference type="NCBI Taxonomy" id="586398"/>
    <lineage>
        <taxon>Eukaryota</taxon>
        <taxon>Viridiplantae</taxon>
        <taxon>Streptophyta</taxon>
        <taxon>Embryophyta</taxon>
        <taxon>Tracheophyta</taxon>
        <taxon>Spermatophyta</taxon>
        <taxon>Magnoliopsida</taxon>
        <taxon>eudicotyledons</taxon>
        <taxon>Gunneridae</taxon>
        <taxon>Pentapetalae</taxon>
        <taxon>rosids</taxon>
        <taxon>fabids</taxon>
        <taxon>Malpighiales</taxon>
        <taxon>Linaceae</taxon>
        <taxon>Linum</taxon>
    </lineage>
</organism>
<dbReference type="Pfam" id="PF00582">
    <property type="entry name" value="Usp"/>
    <property type="match status" value="1"/>
</dbReference>
<dbReference type="PANTHER" id="PTHR47848">
    <property type="entry name" value="ADENINE NUCLEOTIDE ALPHA HYDROLASES-LIKE SUPERFAMILY PROTEIN"/>
    <property type="match status" value="1"/>
</dbReference>
<evidence type="ECO:0000313" key="3">
    <source>
        <dbReference type="EMBL" id="CAL1370015.1"/>
    </source>
</evidence>
<reference evidence="3 4" key="1">
    <citation type="submission" date="2024-04" db="EMBL/GenBank/DDBJ databases">
        <authorList>
            <person name="Fracassetti M."/>
        </authorList>
    </citation>
    <scope>NUCLEOTIDE SEQUENCE [LARGE SCALE GENOMIC DNA]</scope>
</reference>
<gene>
    <name evidence="3" type="ORF">LTRI10_LOCUS12320</name>
</gene>
<feature type="region of interest" description="Disordered" evidence="1">
    <location>
        <begin position="154"/>
        <end position="176"/>
    </location>
</feature>
<sequence>MDVRRIVVVVEDVEAARTALRWALHNFIRHGDILTLLHVFSPRTMGGSRSSRKKKMRFLRLEGFQLALSFKDICNSNFFNTNVEMIVTEGDDEAGKIGDVIREIGASVLIVGLHDRSFLYRLAMTHTDLANHFNCRVLAIKAPIVPPLLATKKPRSVGSRASSSATPSPLSSSDASAYHHSLDFSQIEIGRLEVPETPTPKVPYQICPDPYSILWRWRRRKSRRKNY</sequence>
<proteinExistence type="predicted"/>
<evidence type="ECO:0000256" key="1">
    <source>
        <dbReference type="SAM" id="MobiDB-lite"/>
    </source>
</evidence>
<dbReference type="Gene3D" id="3.40.50.620">
    <property type="entry name" value="HUPs"/>
    <property type="match status" value="1"/>
</dbReference>
<name>A0AAV2DAA9_9ROSI</name>
<dbReference type="PANTHER" id="PTHR47848:SF1">
    <property type="entry name" value="ADENINE NUCLEOTIDE ALPHA HYDROLASES-LIKE SUPERFAMILY PROTEIN"/>
    <property type="match status" value="1"/>
</dbReference>